<comment type="subcellular location">
    <subcellularLocation>
        <location evidence="1">Membrane</location>
        <topology evidence="1">Lipid-anchor</topology>
    </subcellularLocation>
</comment>
<keyword evidence="5 6" id="KW-0449">Lipoprotein</keyword>
<feature type="chain" id="PRO_5013091994" description="Lipoprotein" evidence="7">
    <location>
        <begin position="28"/>
        <end position="299"/>
    </location>
</feature>
<reference evidence="9" key="1">
    <citation type="submission" date="2017-02" db="EMBL/GenBank/DDBJ databases">
        <authorList>
            <person name="Varghese N."/>
            <person name="Submissions S."/>
        </authorList>
    </citation>
    <scope>NUCLEOTIDE SEQUENCE [LARGE SCALE GENOMIC DNA]</scope>
    <source>
        <strain evidence="9">DSM 15739</strain>
    </source>
</reference>
<dbReference type="PANTHER" id="PTHR30429:SF3">
    <property type="entry name" value="LIPOPROTEIN"/>
    <property type="match status" value="1"/>
</dbReference>
<evidence type="ECO:0000256" key="1">
    <source>
        <dbReference type="ARBA" id="ARBA00004635"/>
    </source>
</evidence>
<dbReference type="Proteomes" id="UP000189941">
    <property type="component" value="Unassembled WGS sequence"/>
</dbReference>
<evidence type="ECO:0000313" key="9">
    <source>
        <dbReference type="Proteomes" id="UP000189941"/>
    </source>
</evidence>
<dbReference type="PANTHER" id="PTHR30429">
    <property type="entry name" value="D-METHIONINE-BINDING LIPOPROTEIN METQ"/>
    <property type="match status" value="1"/>
</dbReference>
<protein>
    <recommendedName>
        <fullName evidence="6">Lipoprotein</fullName>
    </recommendedName>
</protein>
<dbReference type="EMBL" id="FUWO01000002">
    <property type="protein sequence ID" value="SJZ33976.1"/>
    <property type="molecule type" value="Genomic_DNA"/>
</dbReference>
<comment type="similarity">
    <text evidence="6">Belongs to the nlpA lipoprotein family.</text>
</comment>
<evidence type="ECO:0000256" key="7">
    <source>
        <dbReference type="SAM" id="SignalP"/>
    </source>
</evidence>
<dbReference type="STRING" id="1121925.SAMN02746011_00412"/>
<evidence type="ECO:0000313" key="8">
    <source>
        <dbReference type="EMBL" id="SJZ33976.1"/>
    </source>
</evidence>
<sequence>MKKFIKTISLTLLTSALTLPFITNVEAEEKNEFEGEKVTVGIVPGSAEDVWQVVVDQAKAEGIEVELQFFTDYNQPNEALQNGSIDLNAFQHIAFLDNWNESNDGSLVPIGFTFVSPMGTYSEKIKSLDELPEGGTVAIPNDPTNGGRALLALELAGVLEIDDDAGILVTPEDITENPKNIKIEELDAAQLAATLPDVDAAIINTNFANDAGLSLKDAIFVDADYPEKLSEKYKNSIVAREEDKENPLYLKIVELYQTDAVAQAIYDTTNGGDKPVWENARVIEEQTEEAATKETTEAE</sequence>
<evidence type="ECO:0000256" key="5">
    <source>
        <dbReference type="ARBA" id="ARBA00023288"/>
    </source>
</evidence>
<name>A0A1T4JUY0_9LACT</name>
<keyword evidence="3" id="KW-0472">Membrane</keyword>
<dbReference type="Pfam" id="PF03180">
    <property type="entry name" value="Lipoprotein_9"/>
    <property type="match status" value="1"/>
</dbReference>
<dbReference type="CDD" id="cd13598">
    <property type="entry name" value="PBP2_lipoprotein_IlpA_like"/>
    <property type="match status" value="1"/>
</dbReference>
<accession>A0A1T4JUY0</accession>
<dbReference type="Gene3D" id="3.40.190.10">
    <property type="entry name" value="Periplasmic binding protein-like II"/>
    <property type="match status" value="2"/>
</dbReference>
<evidence type="ECO:0000256" key="3">
    <source>
        <dbReference type="ARBA" id="ARBA00023136"/>
    </source>
</evidence>
<organism evidence="8 9">
    <name type="scientific">Globicatella sulfidifaciens DSM 15739</name>
    <dbReference type="NCBI Taxonomy" id="1121925"/>
    <lineage>
        <taxon>Bacteria</taxon>
        <taxon>Bacillati</taxon>
        <taxon>Bacillota</taxon>
        <taxon>Bacilli</taxon>
        <taxon>Lactobacillales</taxon>
        <taxon>Aerococcaceae</taxon>
        <taxon>Globicatella</taxon>
    </lineage>
</organism>
<evidence type="ECO:0000256" key="4">
    <source>
        <dbReference type="ARBA" id="ARBA00023139"/>
    </source>
</evidence>
<proteinExistence type="inferred from homology"/>
<dbReference type="RefSeq" id="WP_078755258.1">
    <property type="nucleotide sequence ID" value="NZ_FUWO01000002.1"/>
</dbReference>
<dbReference type="InterPro" id="IPR004872">
    <property type="entry name" value="Lipoprotein_NlpA"/>
</dbReference>
<dbReference type="AlphaFoldDB" id="A0A1T4JUY0"/>
<dbReference type="PIRSF" id="PIRSF002854">
    <property type="entry name" value="MetQ"/>
    <property type="match status" value="1"/>
</dbReference>
<keyword evidence="9" id="KW-1185">Reference proteome</keyword>
<evidence type="ECO:0000256" key="2">
    <source>
        <dbReference type="ARBA" id="ARBA00022729"/>
    </source>
</evidence>
<dbReference type="SUPFAM" id="SSF53850">
    <property type="entry name" value="Periplasmic binding protein-like II"/>
    <property type="match status" value="1"/>
</dbReference>
<keyword evidence="4" id="KW-0564">Palmitate</keyword>
<keyword evidence="2 7" id="KW-0732">Signal</keyword>
<dbReference type="OrthoDB" id="9812878at2"/>
<feature type="signal peptide" evidence="7">
    <location>
        <begin position="1"/>
        <end position="27"/>
    </location>
</feature>
<dbReference type="GO" id="GO:0016020">
    <property type="term" value="C:membrane"/>
    <property type="evidence" value="ECO:0007669"/>
    <property type="project" value="UniProtKB-SubCell"/>
</dbReference>
<gene>
    <name evidence="8" type="ORF">SAMN02746011_00412</name>
</gene>
<evidence type="ECO:0000256" key="6">
    <source>
        <dbReference type="PIRNR" id="PIRNR002854"/>
    </source>
</evidence>